<protein>
    <submittedName>
        <fullName evidence="1">Uncharacterized protein</fullName>
    </submittedName>
</protein>
<sequence length="63" mass="7311">MLTPDQEASLVEIITDEYGDDLNQSEFAECCLQLFEDIAGFESLNDSDAQLIIDKLWRLYERH</sequence>
<dbReference type="EMBL" id="MLJW01001086">
    <property type="protein sequence ID" value="OIQ80254.1"/>
    <property type="molecule type" value="Genomic_DNA"/>
</dbReference>
<accession>A0A1J5Q9B7</accession>
<comment type="caution">
    <text evidence="1">The sequence shown here is derived from an EMBL/GenBank/DDBJ whole genome shotgun (WGS) entry which is preliminary data.</text>
</comment>
<name>A0A1J5Q9B7_9ZZZZ</name>
<organism evidence="1">
    <name type="scientific">mine drainage metagenome</name>
    <dbReference type="NCBI Taxonomy" id="410659"/>
    <lineage>
        <taxon>unclassified sequences</taxon>
        <taxon>metagenomes</taxon>
        <taxon>ecological metagenomes</taxon>
    </lineage>
</organism>
<evidence type="ECO:0000313" key="1">
    <source>
        <dbReference type="EMBL" id="OIQ80254.1"/>
    </source>
</evidence>
<dbReference type="AlphaFoldDB" id="A0A1J5Q9B7"/>
<proteinExistence type="predicted"/>
<gene>
    <name evidence="1" type="ORF">GALL_379910</name>
</gene>
<reference evidence="1" key="1">
    <citation type="submission" date="2016-10" db="EMBL/GenBank/DDBJ databases">
        <title>Sequence of Gallionella enrichment culture.</title>
        <authorList>
            <person name="Poehlein A."/>
            <person name="Muehling M."/>
            <person name="Daniel R."/>
        </authorList>
    </citation>
    <scope>NUCLEOTIDE SEQUENCE</scope>
</reference>